<sequence length="114" mass="12503">MMLNDGMGNVGRIQTQTKLTHKHIPQAGAHNHPDWRHNIFIHVRLNVRTAPDQPPELHCITIPHPPLSQAPLPLPMLPLHPPPNPPPSCNGIGNTGQIPAFGLHPATFPAHTNR</sequence>
<organism evidence="2 3">
    <name type="scientific">Pelobates cultripes</name>
    <name type="common">Western spadefoot toad</name>
    <dbReference type="NCBI Taxonomy" id="61616"/>
    <lineage>
        <taxon>Eukaryota</taxon>
        <taxon>Metazoa</taxon>
        <taxon>Chordata</taxon>
        <taxon>Craniata</taxon>
        <taxon>Vertebrata</taxon>
        <taxon>Euteleostomi</taxon>
        <taxon>Amphibia</taxon>
        <taxon>Batrachia</taxon>
        <taxon>Anura</taxon>
        <taxon>Pelobatoidea</taxon>
        <taxon>Pelobatidae</taxon>
        <taxon>Pelobates</taxon>
    </lineage>
</organism>
<feature type="compositionally biased region" description="Pro residues" evidence="1">
    <location>
        <begin position="73"/>
        <end position="88"/>
    </location>
</feature>
<feature type="non-terminal residue" evidence="2">
    <location>
        <position position="114"/>
    </location>
</feature>
<accession>A0AAD1SJ26</accession>
<protein>
    <submittedName>
        <fullName evidence="2">Uncharacterized protein</fullName>
    </submittedName>
</protein>
<evidence type="ECO:0000256" key="1">
    <source>
        <dbReference type="SAM" id="MobiDB-lite"/>
    </source>
</evidence>
<dbReference type="Proteomes" id="UP001295444">
    <property type="component" value="Chromosome 06"/>
</dbReference>
<gene>
    <name evidence="2" type="ORF">PECUL_23A023793</name>
</gene>
<proteinExistence type="predicted"/>
<keyword evidence="3" id="KW-1185">Reference proteome</keyword>
<feature type="region of interest" description="Disordered" evidence="1">
    <location>
        <begin position="73"/>
        <end position="101"/>
    </location>
</feature>
<dbReference type="EMBL" id="OW240917">
    <property type="protein sequence ID" value="CAH2300254.1"/>
    <property type="molecule type" value="Genomic_DNA"/>
</dbReference>
<evidence type="ECO:0000313" key="3">
    <source>
        <dbReference type="Proteomes" id="UP001295444"/>
    </source>
</evidence>
<dbReference type="AlphaFoldDB" id="A0AAD1SJ26"/>
<reference evidence="2" key="1">
    <citation type="submission" date="2022-03" db="EMBL/GenBank/DDBJ databases">
        <authorList>
            <person name="Alioto T."/>
            <person name="Alioto T."/>
            <person name="Gomez Garrido J."/>
        </authorList>
    </citation>
    <scope>NUCLEOTIDE SEQUENCE</scope>
</reference>
<name>A0AAD1SJ26_PELCU</name>
<evidence type="ECO:0000313" key="2">
    <source>
        <dbReference type="EMBL" id="CAH2300254.1"/>
    </source>
</evidence>